<evidence type="ECO:0000313" key="2">
    <source>
        <dbReference type="EMBL" id="MCI35917.1"/>
    </source>
</evidence>
<feature type="transmembrane region" description="Helical" evidence="1">
    <location>
        <begin position="20"/>
        <end position="45"/>
    </location>
</feature>
<keyword evidence="1" id="KW-1133">Transmembrane helix</keyword>
<feature type="non-terminal residue" evidence="2">
    <location>
        <position position="1"/>
    </location>
</feature>
<comment type="caution">
    <text evidence="2">The sequence shown here is derived from an EMBL/GenBank/DDBJ whole genome shotgun (WGS) entry which is preliminary data.</text>
</comment>
<sequence>RGGAFGDGSGLKPIAGSGLVGLFTVVLLYNLSWCLLVSSALCFVVHGGVGLSACWCCGEVVVVGGGEVVVEVVGVMVVRG</sequence>
<keyword evidence="3" id="KW-1185">Reference proteome</keyword>
<evidence type="ECO:0000313" key="3">
    <source>
        <dbReference type="Proteomes" id="UP000265520"/>
    </source>
</evidence>
<dbReference type="AlphaFoldDB" id="A0A392RI60"/>
<dbReference type="EMBL" id="LXQA010228417">
    <property type="protein sequence ID" value="MCI35917.1"/>
    <property type="molecule type" value="Genomic_DNA"/>
</dbReference>
<organism evidence="2 3">
    <name type="scientific">Trifolium medium</name>
    <dbReference type="NCBI Taxonomy" id="97028"/>
    <lineage>
        <taxon>Eukaryota</taxon>
        <taxon>Viridiplantae</taxon>
        <taxon>Streptophyta</taxon>
        <taxon>Embryophyta</taxon>
        <taxon>Tracheophyta</taxon>
        <taxon>Spermatophyta</taxon>
        <taxon>Magnoliopsida</taxon>
        <taxon>eudicotyledons</taxon>
        <taxon>Gunneridae</taxon>
        <taxon>Pentapetalae</taxon>
        <taxon>rosids</taxon>
        <taxon>fabids</taxon>
        <taxon>Fabales</taxon>
        <taxon>Fabaceae</taxon>
        <taxon>Papilionoideae</taxon>
        <taxon>50 kb inversion clade</taxon>
        <taxon>NPAAA clade</taxon>
        <taxon>Hologalegina</taxon>
        <taxon>IRL clade</taxon>
        <taxon>Trifolieae</taxon>
        <taxon>Trifolium</taxon>
    </lineage>
</organism>
<keyword evidence="1" id="KW-0812">Transmembrane</keyword>
<dbReference type="Proteomes" id="UP000265520">
    <property type="component" value="Unassembled WGS sequence"/>
</dbReference>
<accession>A0A392RI60</accession>
<keyword evidence="1" id="KW-0472">Membrane</keyword>
<protein>
    <submittedName>
        <fullName evidence="2">Uncharacterized protein</fullName>
    </submittedName>
</protein>
<evidence type="ECO:0000256" key="1">
    <source>
        <dbReference type="SAM" id="Phobius"/>
    </source>
</evidence>
<reference evidence="2 3" key="1">
    <citation type="journal article" date="2018" name="Front. Plant Sci.">
        <title>Red Clover (Trifolium pratense) and Zigzag Clover (T. medium) - A Picture of Genomic Similarities and Differences.</title>
        <authorList>
            <person name="Dluhosova J."/>
            <person name="Istvanek J."/>
            <person name="Nedelnik J."/>
            <person name="Repkova J."/>
        </authorList>
    </citation>
    <scope>NUCLEOTIDE SEQUENCE [LARGE SCALE GENOMIC DNA]</scope>
    <source>
        <strain evidence="3">cv. 10/8</strain>
        <tissue evidence="2">Leaf</tissue>
    </source>
</reference>
<proteinExistence type="predicted"/>
<name>A0A392RI60_9FABA</name>